<comment type="caution">
    <text evidence="3">The sequence shown here is derived from an EMBL/GenBank/DDBJ whole genome shotgun (WGS) entry which is preliminary data.</text>
</comment>
<feature type="transmembrane region" description="Helical" evidence="1">
    <location>
        <begin position="111"/>
        <end position="130"/>
    </location>
</feature>
<dbReference type="InterPro" id="IPR052529">
    <property type="entry name" value="Bact_Transport_Assoc"/>
</dbReference>
<feature type="transmembrane region" description="Helical" evidence="1">
    <location>
        <begin position="394"/>
        <end position="417"/>
    </location>
</feature>
<evidence type="ECO:0000313" key="4">
    <source>
        <dbReference type="Proteomes" id="UP000652430"/>
    </source>
</evidence>
<evidence type="ECO:0000256" key="1">
    <source>
        <dbReference type="SAM" id="Phobius"/>
    </source>
</evidence>
<feature type="transmembrane region" description="Helical" evidence="1">
    <location>
        <begin position="157"/>
        <end position="177"/>
    </location>
</feature>
<keyword evidence="4" id="KW-1185">Reference proteome</keyword>
<keyword evidence="1" id="KW-1133">Transmembrane helix</keyword>
<feature type="transmembrane region" description="Helical" evidence="1">
    <location>
        <begin position="258"/>
        <end position="279"/>
    </location>
</feature>
<gene>
    <name evidence="3" type="ORF">GCM10008023_30260</name>
</gene>
<feature type="transmembrane region" description="Helical" evidence="1">
    <location>
        <begin position="365"/>
        <end position="382"/>
    </location>
</feature>
<feature type="transmembrane region" description="Helical" evidence="1">
    <location>
        <begin position="330"/>
        <end position="353"/>
    </location>
</feature>
<dbReference type="InterPro" id="IPR007349">
    <property type="entry name" value="DUF418"/>
</dbReference>
<dbReference type="EMBL" id="BNAQ01000004">
    <property type="protein sequence ID" value="GHH21347.1"/>
    <property type="molecule type" value="Genomic_DNA"/>
</dbReference>
<feature type="transmembrane region" description="Helical" evidence="1">
    <location>
        <begin position="291"/>
        <end position="310"/>
    </location>
</feature>
<feature type="domain" description="DUF418" evidence="2">
    <location>
        <begin position="277"/>
        <end position="433"/>
    </location>
</feature>
<evidence type="ECO:0000259" key="2">
    <source>
        <dbReference type="Pfam" id="PF04235"/>
    </source>
</evidence>
<dbReference type="Proteomes" id="UP000652430">
    <property type="component" value="Unassembled WGS sequence"/>
</dbReference>
<evidence type="ECO:0000313" key="3">
    <source>
        <dbReference type="EMBL" id="GHH21347.1"/>
    </source>
</evidence>
<sequence>MGGNMSDVAITTAAEPDGAPRIAVLDILRGVAILGILFMNINDMGQSLYASFDDIRHLGWSASDQVAWWLREVFANGTARCMLEMLFGAGMVILTDRVAERAGERVVLRRYYVRNLILFAFGLVHVFILLWPGDILHTYGLAALVAFLFRRLRPRLLIMIGLTLALFQLVGGGYFGYYQTLQTRAQVAAIEAKVAAGAKPTADERKLLKNKAEKTKKRAETKAKSRSDIAAEDAARTGTFATWAAAQWHSFLDIESQFLEVLFVWEAASVMLLGAALYKLGILQGRRSRRFYVWMAVIAYGVGIPLRMIGAHEQMQFGNGPYTFWASYEIARQAMTLGHVALINLLVSTVFGARLLRPFVAAGRTALSIYIAQTLICLWVLYPPFVLGLYGKMSWGPLMVTALVIDAVLLVGANLWVRQYDIAPVEWAWRSLVEQRVLPWRKRPRAPQAEGAPALA</sequence>
<organism evidence="3 4">
    <name type="scientific">Sphingomonas glacialis</name>
    <dbReference type="NCBI Taxonomy" id="658225"/>
    <lineage>
        <taxon>Bacteria</taxon>
        <taxon>Pseudomonadati</taxon>
        <taxon>Pseudomonadota</taxon>
        <taxon>Alphaproteobacteria</taxon>
        <taxon>Sphingomonadales</taxon>
        <taxon>Sphingomonadaceae</taxon>
        <taxon>Sphingomonas</taxon>
    </lineage>
</organism>
<name>A0ABQ3LPW0_9SPHN</name>
<dbReference type="PANTHER" id="PTHR30590">
    <property type="entry name" value="INNER MEMBRANE PROTEIN"/>
    <property type="match status" value="1"/>
</dbReference>
<dbReference type="Pfam" id="PF04235">
    <property type="entry name" value="DUF418"/>
    <property type="match status" value="1"/>
</dbReference>
<proteinExistence type="predicted"/>
<reference evidence="4" key="1">
    <citation type="journal article" date="2019" name="Int. J. Syst. Evol. Microbiol.">
        <title>The Global Catalogue of Microorganisms (GCM) 10K type strain sequencing project: providing services to taxonomists for standard genome sequencing and annotation.</title>
        <authorList>
            <consortium name="The Broad Institute Genomics Platform"/>
            <consortium name="The Broad Institute Genome Sequencing Center for Infectious Disease"/>
            <person name="Wu L."/>
            <person name="Ma J."/>
        </authorList>
    </citation>
    <scope>NUCLEOTIDE SEQUENCE [LARGE SCALE GENOMIC DNA]</scope>
    <source>
        <strain evidence="4">CGMCC 1.8957</strain>
    </source>
</reference>
<protein>
    <recommendedName>
        <fullName evidence="2">DUF418 domain-containing protein</fullName>
    </recommendedName>
</protein>
<feature type="transmembrane region" description="Helical" evidence="1">
    <location>
        <begin position="136"/>
        <end position="152"/>
    </location>
</feature>
<keyword evidence="1" id="KW-0812">Transmembrane</keyword>
<accession>A0ABQ3LPW0</accession>
<dbReference type="PANTHER" id="PTHR30590:SF2">
    <property type="entry name" value="INNER MEMBRANE PROTEIN"/>
    <property type="match status" value="1"/>
</dbReference>
<keyword evidence="1" id="KW-0472">Membrane</keyword>